<evidence type="ECO:0000256" key="5">
    <source>
        <dbReference type="SAM" id="Phobius"/>
    </source>
</evidence>
<reference evidence="7 8" key="1">
    <citation type="journal article" date="2024" name="Proc. Natl. Acad. Sci. U.S.A.">
        <title>The genetic regulatory architecture and epigenomic basis for age-related changes in rattlesnake venom.</title>
        <authorList>
            <person name="Hogan M.P."/>
            <person name="Holding M.L."/>
            <person name="Nystrom G.S."/>
            <person name="Colston T.J."/>
            <person name="Bartlett D.A."/>
            <person name="Mason A.J."/>
            <person name="Ellsworth S.A."/>
            <person name="Rautsaw R.M."/>
            <person name="Lawrence K.C."/>
            <person name="Strickland J.L."/>
            <person name="He B."/>
            <person name="Fraser P."/>
            <person name="Margres M.J."/>
            <person name="Gilbert D.M."/>
            <person name="Gibbs H.L."/>
            <person name="Parkinson C.L."/>
            <person name="Rokyta D.R."/>
        </authorList>
    </citation>
    <scope>NUCLEOTIDE SEQUENCE [LARGE SCALE GENOMIC DNA]</scope>
    <source>
        <strain evidence="7">DRR0105</strain>
    </source>
</reference>
<keyword evidence="4 5" id="KW-0472">Membrane</keyword>
<keyword evidence="7" id="KW-0675">Receptor</keyword>
<dbReference type="Gene3D" id="1.20.1070.10">
    <property type="entry name" value="Rhodopsin 7-helix transmembrane proteins"/>
    <property type="match status" value="1"/>
</dbReference>
<evidence type="ECO:0000256" key="4">
    <source>
        <dbReference type="ARBA" id="ARBA00023136"/>
    </source>
</evidence>
<feature type="transmembrane region" description="Helical" evidence="5">
    <location>
        <begin position="69"/>
        <end position="93"/>
    </location>
</feature>
<dbReference type="GO" id="GO:0016020">
    <property type="term" value="C:membrane"/>
    <property type="evidence" value="ECO:0007669"/>
    <property type="project" value="UniProtKB-SubCell"/>
</dbReference>
<accession>A0AAW1C1U3</accession>
<dbReference type="InterPro" id="IPR000832">
    <property type="entry name" value="GPCR_2_secretin-like"/>
</dbReference>
<comment type="subcellular location">
    <subcellularLocation>
        <location evidence="1">Membrane</location>
        <topology evidence="1">Multi-pass membrane protein</topology>
    </subcellularLocation>
</comment>
<organism evidence="7 8">
    <name type="scientific">Crotalus adamanteus</name>
    <name type="common">Eastern diamondback rattlesnake</name>
    <dbReference type="NCBI Taxonomy" id="8729"/>
    <lineage>
        <taxon>Eukaryota</taxon>
        <taxon>Metazoa</taxon>
        <taxon>Chordata</taxon>
        <taxon>Craniata</taxon>
        <taxon>Vertebrata</taxon>
        <taxon>Euteleostomi</taxon>
        <taxon>Lepidosauria</taxon>
        <taxon>Squamata</taxon>
        <taxon>Bifurcata</taxon>
        <taxon>Unidentata</taxon>
        <taxon>Episquamata</taxon>
        <taxon>Toxicofera</taxon>
        <taxon>Serpentes</taxon>
        <taxon>Colubroidea</taxon>
        <taxon>Viperidae</taxon>
        <taxon>Crotalinae</taxon>
        <taxon>Crotalus</taxon>
    </lineage>
</organism>
<evidence type="ECO:0000313" key="7">
    <source>
        <dbReference type="EMBL" id="KAK9408410.1"/>
    </source>
</evidence>
<keyword evidence="2 5" id="KW-0812">Transmembrane</keyword>
<evidence type="ECO:0000256" key="1">
    <source>
        <dbReference type="ARBA" id="ARBA00004141"/>
    </source>
</evidence>
<dbReference type="GO" id="GO:0004930">
    <property type="term" value="F:G protein-coupled receptor activity"/>
    <property type="evidence" value="ECO:0007669"/>
    <property type="project" value="InterPro"/>
</dbReference>
<dbReference type="PROSITE" id="PS50261">
    <property type="entry name" value="G_PROTEIN_RECEP_F2_4"/>
    <property type="match status" value="1"/>
</dbReference>
<feature type="transmembrane region" description="Helical" evidence="5">
    <location>
        <begin position="23"/>
        <end position="49"/>
    </location>
</feature>
<keyword evidence="3 5" id="KW-1133">Transmembrane helix</keyword>
<dbReference type="GO" id="GO:0007166">
    <property type="term" value="P:cell surface receptor signaling pathway"/>
    <property type="evidence" value="ECO:0007669"/>
    <property type="project" value="InterPro"/>
</dbReference>
<evidence type="ECO:0000256" key="3">
    <source>
        <dbReference type="ARBA" id="ARBA00022989"/>
    </source>
</evidence>
<dbReference type="GO" id="GO:0032420">
    <property type="term" value="C:stereocilium"/>
    <property type="evidence" value="ECO:0007669"/>
    <property type="project" value="TreeGrafter"/>
</dbReference>
<sequence length="134" mass="15551">MLIQAVNFWYILVMNDEHTERRYLIFFLLGWGLPALIVILLLIILRGIYHHNLPQIYGLIHNDLCFIPNIYGALFTAALVPLVCLVVVFVVFIHVYQVTPQWKAYDDVFRGRTNAAGMKYEICDEANKADFSKF</sequence>
<evidence type="ECO:0000313" key="8">
    <source>
        <dbReference type="Proteomes" id="UP001474421"/>
    </source>
</evidence>
<dbReference type="PANTHER" id="PTHR46682:SF1">
    <property type="entry name" value="ADHESION G-PROTEIN COUPLED RECEPTOR V1"/>
    <property type="match status" value="1"/>
</dbReference>
<dbReference type="Proteomes" id="UP001474421">
    <property type="component" value="Unassembled WGS sequence"/>
</dbReference>
<dbReference type="GO" id="GO:0071277">
    <property type="term" value="P:cellular response to calcium ion"/>
    <property type="evidence" value="ECO:0007669"/>
    <property type="project" value="TreeGrafter"/>
</dbReference>
<dbReference type="Pfam" id="PF00002">
    <property type="entry name" value="7tm_2"/>
    <property type="match status" value="1"/>
</dbReference>
<dbReference type="AlphaFoldDB" id="A0AAW1C1U3"/>
<gene>
    <name evidence="7" type="ORF">NXF25_007184</name>
</gene>
<dbReference type="GO" id="GO:0005737">
    <property type="term" value="C:cytoplasm"/>
    <property type="evidence" value="ECO:0007669"/>
    <property type="project" value="TreeGrafter"/>
</dbReference>
<keyword evidence="8" id="KW-1185">Reference proteome</keyword>
<protein>
    <submittedName>
        <fullName evidence="7">G-protein coupled receptor 98-like</fullName>
    </submittedName>
</protein>
<dbReference type="GO" id="GO:0007605">
    <property type="term" value="P:sensory perception of sound"/>
    <property type="evidence" value="ECO:0007669"/>
    <property type="project" value="TreeGrafter"/>
</dbReference>
<name>A0AAW1C1U3_CROAD</name>
<dbReference type="GO" id="GO:0007601">
    <property type="term" value="P:visual perception"/>
    <property type="evidence" value="ECO:0007669"/>
    <property type="project" value="TreeGrafter"/>
</dbReference>
<dbReference type="EMBL" id="JAOTOJ010000002">
    <property type="protein sequence ID" value="KAK9408410.1"/>
    <property type="molecule type" value="Genomic_DNA"/>
</dbReference>
<feature type="domain" description="G-protein coupled receptors family 2 profile 2" evidence="6">
    <location>
        <begin position="1"/>
        <end position="93"/>
    </location>
</feature>
<dbReference type="InterPro" id="IPR017981">
    <property type="entry name" value="GPCR_2-like_7TM"/>
</dbReference>
<comment type="caution">
    <text evidence="7">The sequence shown here is derived from an EMBL/GenBank/DDBJ whole genome shotgun (WGS) entry which is preliminary data.</text>
</comment>
<dbReference type="InterPro" id="IPR026919">
    <property type="entry name" value="ADGRV1"/>
</dbReference>
<dbReference type="PANTHER" id="PTHR46682">
    <property type="entry name" value="ADHESION G-PROTEIN COUPLED RECEPTOR V1"/>
    <property type="match status" value="1"/>
</dbReference>
<evidence type="ECO:0000259" key="6">
    <source>
        <dbReference type="PROSITE" id="PS50261"/>
    </source>
</evidence>
<dbReference type="GO" id="GO:0001965">
    <property type="term" value="F:G-protein alpha-subunit binding"/>
    <property type="evidence" value="ECO:0007669"/>
    <property type="project" value="TreeGrafter"/>
</dbReference>
<dbReference type="GO" id="GO:0010855">
    <property type="term" value="F:adenylate cyclase inhibitor activity"/>
    <property type="evidence" value="ECO:0007669"/>
    <property type="project" value="TreeGrafter"/>
</dbReference>
<evidence type="ECO:0000256" key="2">
    <source>
        <dbReference type="ARBA" id="ARBA00022692"/>
    </source>
</evidence>
<proteinExistence type="predicted"/>